<accession>A0A1Y2F538</accession>
<dbReference type="AlphaFoldDB" id="A0A1Y2F538"/>
<gene>
    <name evidence="1" type="ORF">BCR37DRAFT_381838</name>
</gene>
<evidence type="ECO:0000313" key="2">
    <source>
        <dbReference type="Proteomes" id="UP000193685"/>
    </source>
</evidence>
<organism evidence="1 2">
    <name type="scientific">Protomyces lactucae-debilis</name>
    <dbReference type="NCBI Taxonomy" id="2754530"/>
    <lineage>
        <taxon>Eukaryota</taxon>
        <taxon>Fungi</taxon>
        <taxon>Dikarya</taxon>
        <taxon>Ascomycota</taxon>
        <taxon>Taphrinomycotina</taxon>
        <taxon>Taphrinomycetes</taxon>
        <taxon>Taphrinales</taxon>
        <taxon>Protomycetaceae</taxon>
        <taxon>Protomyces</taxon>
    </lineage>
</organism>
<sequence>MTGEKLCETDVSSTSKNPYTCESTMFHNVEETVQIDCSLKLAATQIALFVYVVVWRDSIVKSIVL</sequence>
<protein>
    <submittedName>
        <fullName evidence="1">Uncharacterized protein</fullName>
    </submittedName>
</protein>
<comment type="caution">
    <text evidence="1">The sequence shown here is derived from an EMBL/GenBank/DDBJ whole genome shotgun (WGS) entry which is preliminary data.</text>
</comment>
<name>A0A1Y2F538_PROLT</name>
<proteinExistence type="predicted"/>
<dbReference type="GeneID" id="63786367"/>
<keyword evidence="2" id="KW-1185">Reference proteome</keyword>
<reference evidence="1 2" key="1">
    <citation type="submission" date="2016-07" db="EMBL/GenBank/DDBJ databases">
        <title>Pervasive Adenine N6-methylation of Active Genes in Fungi.</title>
        <authorList>
            <consortium name="DOE Joint Genome Institute"/>
            <person name="Mondo S.J."/>
            <person name="Dannebaum R.O."/>
            <person name="Kuo R.C."/>
            <person name="Labutti K."/>
            <person name="Haridas S."/>
            <person name="Kuo A."/>
            <person name="Salamov A."/>
            <person name="Ahrendt S.R."/>
            <person name="Lipzen A."/>
            <person name="Sullivan W."/>
            <person name="Andreopoulos W.B."/>
            <person name="Clum A."/>
            <person name="Lindquist E."/>
            <person name="Daum C."/>
            <person name="Ramamoorthy G.K."/>
            <person name="Gryganskyi A."/>
            <person name="Culley D."/>
            <person name="Magnuson J.K."/>
            <person name="James T.Y."/>
            <person name="O'Malley M.A."/>
            <person name="Stajich J.E."/>
            <person name="Spatafora J.W."/>
            <person name="Visel A."/>
            <person name="Grigoriev I.V."/>
        </authorList>
    </citation>
    <scope>NUCLEOTIDE SEQUENCE [LARGE SCALE GENOMIC DNA]</scope>
    <source>
        <strain evidence="1 2">12-1054</strain>
    </source>
</reference>
<dbReference type="RefSeq" id="XP_040723603.1">
    <property type="nucleotide sequence ID" value="XM_040869768.1"/>
</dbReference>
<dbReference type="EMBL" id="MCFI01000016">
    <property type="protein sequence ID" value="ORY78971.1"/>
    <property type="molecule type" value="Genomic_DNA"/>
</dbReference>
<dbReference type="Proteomes" id="UP000193685">
    <property type="component" value="Unassembled WGS sequence"/>
</dbReference>
<evidence type="ECO:0000313" key="1">
    <source>
        <dbReference type="EMBL" id="ORY78971.1"/>
    </source>
</evidence>